<accession>A0A5M3XEM5</accession>
<evidence type="ECO:0000256" key="2">
    <source>
        <dbReference type="ARBA" id="ARBA00022692"/>
    </source>
</evidence>
<proteinExistence type="predicted"/>
<keyword evidence="4 5" id="KW-0472">Membrane</keyword>
<evidence type="ECO:0000256" key="1">
    <source>
        <dbReference type="ARBA" id="ARBA00004127"/>
    </source>
</evidence>
<comment type="subcellular location">
    <subcellularLocation>
        <location evidence="1">Endomembrane system</location>
        <topology evidence="1">Multi-pass membrane protein</topology>
    </subcellularLocation>
</comment>
<dbReference type="AlphaFoldDB" id="A0A5M3XEM5"/>
<dbReference type="InterPro" id="IPR003807">
    <property type="entry name" value="DUF202"/>
</dbReference>
<gene>
    <name evidence="7" type="ORF">Aple_026200</name>
</gene>
<evidence type="ECO:0000259" key="6">
    <source>
        <dbReference type="Pfam" id="PF02656"/>
    </source>
</evidence>
<evidence type="ECO:0000313" key="8">
    <source>
        <dbReference type="Proteomes" id="UP000377595"/>
    </source>
</evidence>
<sequence>MSGHEPFDAGLQTERTLLAWRRTSLSLAVGSAVAVRVTVGGLDLPAAMAGLVALALSAVAWLTATYRYRRAHRSLTGAEPALGLGGTTVTVTAAATILLGLSALFLMVSPWP</sequence>
<evidence type="ECO:0000256" key="5">
    <source>
        <dbReference type="SAM" id="Phobius"/>
    </source>
</evidence>
<reference evidence="7 8" key="1">
    <citation type="submission" date="2019-10" db="EMBL/GenBank/DDBJ databases">
        <title>Whole genome shotgun sequence of Acrocarpospora pleiomorpha NBRC 16267.</title>
        <authorList>
            <person name="Ichikawa N."/>
            <person name="Kimura A."/>
            <person name="Kitahashi Y."/>
            <person name="Komaki H."/>
            <person name="Oguchi A."/>
        </authorList>
    </citation>
    <scope>NUCLEOTIDE SEQUENCE [LARGE SCALE GENOMIC DNA]</scope>
    <source>
        <strain evidence="7 8">NBRC 16267</strain>
    </source>
</reference>
<organism evidence="7 8">
    <name type="scientific">Acrocarpospora pleiomorpha</name>
    <dbReference type="NCBI Taxonomy" id="90975"/>
    <lineage>
        <taxon>Bacteria</taxon>
        <taxon>Bacillati</taxon>
        <taxon>Actinomycetota</taxon>
        <taxon>Actinomycetes</taxon>
        <taxon>Streptosporangiales</taxon>
        <taxon>Streptosporangiaceae</taxon>
        <taxon>Acrocarpospora</taxon>
    </lineage>
</organism>
<evidence type="ECO:0000256" key="4">
    <source>
        <dbReference type="ARBA" id="ARBA00023136"/>
    </source>
</evidence>
<feature type="transmembrane region" description="Helical" evidence="5">
    <location>
        <begin position="46"/>
        <end position="68"/>
    </location>
</feature>
<dbReference type="Proteomes" id="UP000377595">
    <property type="component" value="Unassembled WGS sequence"/>
</dbReference>
<dbReference type="EMBL" id="BLAF01000013">
    <property type="protein sequence ID" value="GES19724.1"/>
    <property type="molecule type" value="Genomic_DNA"/>
</dbReference>
<dbReference type="Pfam" id="PF02656">
    <property type="entry name" value="DUF202"/>
    <property type="match status" value="1"/>
</dbReference>
<keyword evidence="2 5" id="KW-0812">Transmembrane</keyword>
<feature type="transmembrane region" description="Helical" evidence="5">
    <location>
        <begin position="80"/>
        <end position="108"/>
    </location>
</feature>
<name>A0A5M3XEM5_9ACTN</name>
<feature type="domain" description="DUF202" evidence="6">
    <location>
        <begin position="9"/>
        <end position="73"/>
    </location>
</feature>
<comment type="caution">
    <text evidence="7">The sequence shown here is derived from an EMBL/GenBank/DDBJ whole genome shotgun (WGS) entry which is preliminary data.</text>
</comment>
<evidence type="ECO:0000313" key="7">
    <source>
        <dbReference type="EMBL" id="GES19724.1"/>
    </source>
</evidence>
<dbReference type="GO" id="GO:0012505">
    <property type="term" value="C:endomembrane system"/>
    <property type="evidence" value="ECO:0007669"/>
    <property type="project" value="UniProtKB-SubCell"/>
</dbReference>
<keyword evidence="8" id="KW-1185">Reference proteome</keyword>
<keyword evidence="3 5" id="KW-1133">Transmembrane helix</keyword>
<evidence type="ECO:0000256" key="3">
    <source>
        <dbReference type="ARBA" id="ARBA00022989"/>
    </source>
</evidence>
<dbReference type="RefSeq" id="WP_170321440.1">
    <property type="nucleotide sequence ID" value="NZ_BAAAHM010000028.1"/>
</dbReference>
<protein>
    <recommendedName>
        <fullName evidence="6">DUF202 domain-containing protein</fullName>
    </recommendedName>
</protein>